<feature type="transmembrane region" description="Helical" evidence="2">
    <location>
        <begin position="88"/>
        <end position="108"/>
    </location>
</feature>
<feature type="compositionally biased region" description="Low complexity" evidence="1">
    <location>
        <begin position="200"/>
        <end position="216"/>
    </location>
</feature>
<organism evidence="3 4">
    <name type="scientific">Cellulomonas pakistanensis</name>
    <dbReference type="NCBI Taxonomy" id="992287"/>
    <lineage>
        <taxon>Bacteria</taxon>
        <taxon>Bacillati</taxon>
        <taxon>Actinomycetota</taxon>
        <taxon>Actinomycetes</taxon>
        <taxon>Micrococcales</taxon>
        <taxon>Cellulomonadaceae</taxon>
        <taxon>Cellulomonas</taxon>
    </lineage>
</organism>
<gene>
    <name evidence="3" type="ORF">Cpa01nite_18900</name>
</gene>
<dbReference type="EMBL" id="BONO01000012">
    <property type="protein sequence ID" value="GIG36509.1"/>
    <property type="molecule type" value="Genomic_DNA"/>
</dbReference>
<dbReference type="RefSeq" id="WP_203668527.1">
    <property type="nucleotide sequence ID" value="NZ_BONO01000012.1"/>
</dbReference>
<evidence type="ECO:0000256" key="2">
    <source>
        <dbReference type="SAM" id="Phobius"/>
    </source>
</evidence>
<evidence type="ECO:0000256" key="1">
    <source>
        <dbReference type="SAM" id="MobiDB-lite"/>
    </source>
</evidence>
<keyword evidence="2" id="KW-0472">Membrane</keyword>
<accession>A0A919P8V0</accession>
<evidence type="ECO:0000313" key="4">
    <source>
        <dbReference type="Proteomes" id="UP000642125"/>
    </source>
</evidence>
<feature type="transmembrane region" description="Helical" evidence="2">
    <location>
        <begin position="120"/>
        <end position="145"/>
    </location>
</feature>
<name>A0A919P8V0_9CELL</name>
<feature type="transmembrane region" description="Helical" evidence="2">
    <location>
        <begin position="165"/>
        <end position="185"/>
    </location>
</feature>
<evidence type="ECO:0000313" key="3">
    <source>
        <dbReference type="EMBL" id="GIG36509.1"/>
    </source>
</evidence>
<sequence>MLSRTRDAWRRFAEGRPAVAEFVVFTLISQGMTVLQLALMPVLKWVFGTTPLVDTAFQVLPVNTNADGSTFFVFDYAAGALPAGGGGLAYFLAVQVTLAIAQIINFFLQRTVTFKSDGDVWRAAAWYAFAYVVITFAAAWLQGFYKDPIYRWMIDRWDSTGETGADVVTMIINALISFVVFFPILKIIFRKAPADDADDPGTPRTDAPTPAGAGAR</sequence>
<feature type="transmembrane region" description="Helical" evidence="2">
    <location>
        <begin position="20"/>
        <end position="43"/>
    </location>
</feature>
<reference evidence="3" key="1">
    <citation type="submission" date="2021-01" db="EMBL/GenBank/DDBJ databases">
        <title>Whole genome shotgun sequence of Cellulomonas pakistanensis NBRC 110800.</title>
        <authorList>
            <person name="Komaki H."/>
            <person name="Tamura T."/>
        </authorList>
    </citation>
    <scope>NUCLEOTIDE SEQUENCE</scope>
    <source>
        <strain evidence="3">NBRC 110800</strain>
    </source>
</reference>
<dbReference type="Proteomes" id="UP000642125">
    <property type="component" value="Unassembled WGS sequence"/>
</dbReference>
<keyword evidence="4" id="KW-1185">Reference proteome</keyword>
<keyword evidence="2" id="KW-0812">Transmembrane</keyword>
<protein>
    <recommendedName>
        <fullName evidence="5">GtrA-like protein domain-containing protein</fullName>
    </recommendedName>
</protein>
<dbReference type="AlphaFoldDB" id="A0A919P8V0"/>
<keyword evidence="2" id="KW-1133">Transmembrane helix</keyword>
<comment type="caution">
    <text evidence="3">The sequence shown here is derived from an EMBL/GenBank/DDBJ whole genome shotgun (WGS) entry which is preliminary data.</text>
</comment>
<evidence type="ECO:0008006" key="5">
    <source>
        <dbReference type="Google" id="ProtNLM"/>
    </source>
</evidence>
<proteinExistence type="predicted"/>
<feature type="region of interest" description="Disordered" evidence="1">
    <location>
        <begin position="193"/>
        <end position="216"/>
    </location>
</feature>